<dbReference type="InterPro" id="IPR055307">
    <property type="entry name" value="NDC80_plants"/>
</dbReference>
<keyword evidence="5 9" id="KW-0175">Coiled coil</keyword>
<feature type="region of interest" description="Disordered" evidence="10">
    <location>
        <begin position="1"/>
        <end position="57"/>
    </location>
</feature>
<comment type="subcellular location">
    <subcellularLocation>
        <location evidence="8">Chromosome</location>
        <location evidence="8">Centromere</location>
        <location evidence="8">Kinetochore</location>
    </subcellularLocation>
    <subcellularLocation>
        <location evidence="8">Nucleus</location>
    </subcellularLocation>
</comment>
<feature type="domain" description="Kinetochore protein Ndc80 CH" evidence="11">
    <location>
        <begin position="69"/>
        <end position="174"/>
    </location>
</feature>
<organism evidence="12 13">
    <name type="scientific">Rhamnella rubrinervis</name>
    <dbReference type="NCBI Taxonomy" id="2594499"/>
    <lineage>
        <taxon>Eukaryota</taxon>
        <taxon>Viridiplantae</taxon>
        <taxon>Streptophyta</taxon>
        <taxon>Embryophyta</taxon>
        <taxon>Tracheophyta</taxon>
        <taxon>Spermatophyta</taxon>
        <taxon>Magnoliopsida</taxon>
        <taxon>eudicotyledons</taxon>
        <taxon>Gunneridae</taxon>
        <taxon>Pentapetalae</taxon>
        <taxon>rosids</taxon>
        <taxon>fabids</taxon>
        <taxon>Rosales</taxon>
        <taxon>Rhamnaceae</taxon>
        <taxon>rhamnoid group</taxon>
        <taxon>Rhamneae</taxon>
        <taxon>Rhamnella</taxon>
    </lineage>
</organism>
<dbReference type="GO" id="GO:0051301">
    <property type="term" value="P:cell division"/>
    <property type="evidence" value="ECO:0007669"/>
    <property type="project" value="UniProtKB-UniRule"/>
</dbReference>
<keyword evidence="13" id="KW-1185">Reference proteome</keyword>
<evidence type="ECO:0000256" key="7">
    <source>
        <dbReference type="ARBA" id="ARBA00023328"/>
    </source>
</evidence>
<keyword evidence="3 8" id="KW-0132">Cell division</keyword>
<keyword evidence="8" id="KW-0539">Nucleus</keyword>
<dbReference type="InterPro" id="IPR038273">
    <property type="entry name" value="Ndc80_sf"/>
</dbReference>
<keyword evidence="7 8" id="KW-0137">Centromere</keyword>
<comment type="caution">
    <text evidence="12">The sequence shown here is derived from an EMBL/GenBank/DDBJ whole genome shotgun (WGS) entry which is preliminary data.</text>
</comment>
<reference evidence="12" key="1">
    <citation type="submission" date="2020-03" db="EMBL/GenBank/DDBJ databases">
        <title>A high-quality chromosome-level genome assembly of a woody plant with both climbing and erect habits, Rhamnella rubrinervis.</title>
        <authorList>
            <person name="Lu Z."/>
            <person name="Yang Y."/>
            <person name="Zhu X."/>
            <person name="Sun Y."/>
        </authorList>
    </citation>
    <scope>NUCLEOTIDE SEQUENCE</scope>
    <source>
        <strain evidence="12">BYM</strain>
        <tissue evidence="12">Leaf</tissue>
    </source>
</reference>
<feature type="coiled-coil region" evidence="9">
    <location>
        <begin position="215"/>
        <end position="249"/>
    </location>
</feature>
<dbReference type="Gene3D" id="1.10.418.30">
    <property type="entry name" value="Ncd80 complex, Ncd80 subunit"/>
    <property type="match status" value="1"/>
</dbReference>
<keyword evidence="6 8" id="KW-0131">Cell cycle</keyword>
<evidence type="ECO:0000259" key="11">
    <source>
        <dbReference type="Pfam" id="PF03801"/>
    </source>
</evidence>
<evidence type="ECO:0000256" key="5">
    <source>
        <dbReference type="ARBA" id="ARBA00023054"/>
    </source>
</evidence>
<dbReference type="InterPro" id="IPR055260">
    <property type="entry name" value="Ndc80_CH"/>
</dbReference>
<evidence type="ECO:0000256" key="4">
    <source>
        <dbReference type="ARBA" id="ARBA00022776"/>
    </source>
</evidence>
<protein>
    <recommendedName>
        <fullName evidence="8">Kinetochore protein NDC80</fullName>
    </recommendedName>
</protein>
<keyword evidence="2 8" id="KW-0158">Chromosome</keyword>
<gene>
    <name evidence="12" type="ORF">FNV43_RR22241</name>
</gene>
<evidence type="ECO:0000256" key="3">
    <source>
        <dbReference type="ARBA" id="ARBA00022618"/>
    </source>
</evidence>
<dbReference type="Proteomes" id="UP000796880">
    <property type="component" value="Unassembled WGS sequence"/>
</dbReference>
<feature type="coiled-coil region" evidence="9">
    <location>
        <begin position="274"/>
        <end position="353"/>
    </location>
</feature>
<evidence type="ECO:0000256" key="2">
    <source>
        <dbReference type="ARBA" id="ARBA00022454"/>
    </source>
</evidence>
<dbReference type="AlphaFoldDB" id="A0A8K0DW70"/>
<dbReference type="EMBL" id="VOIH02000010">
    <property type="protein sequence ID" value="KAF3435154.1"/>
    <property type="molecule type" value="Genomic_DNA"/>
</dbReference>
<feature type="compositionally biased region" description="Low complexity" evidence="10">
    <location>
        <begin position="44"/>
        <end position="53"/>
    </location>
</feature>
<evidence type="ECO:0000256" key="1">
    <source>
        <dbReference type="ARBA" id="ARBA00007050"/>
    </source>
</evidence>
<dbReference type="PANTHER" id="PTHR46681">
    <property type="entry name" value="KINETOCHORE PROTEIN NDC80 HOMOLOG"/>
    <property type="match status" value="1"/>
</dbReference>
<dbReference type="PANTHER" id="PTHR46681:SF1">
    <property type="entry name" value="KINETOCHORE PROTEIN NDC80 HOMOLOG"/>
    <property type="match status" value="1"/>
</dbReference>
<dbReference type="GO" id="GO:0005634">
    <property type="term" value="C:nucleus"/>
    <property type="evidence" value="ECO:0007669"/>
    <property type="project" value="UniProtKB-SubCell"/>
</dbReference>
<dbReference type="Pfam" id="PF03801">
    <property type="entry name" value="Ndc80_HEC"/>
    <property type="match status" value="1"/>
</dbReference>
<sequence length="590" mass="66666">MMRGAGGGGRRRPKESFIPQPPPPTPLYHRQLGAGAGNPRDSDASFASSRPSSVGLGRSTATANTFDLYKDHRYQESAINTINGYLASHSSIPLSLRLPFPSAKDITQTLAFFMARLDFPSAKLEEDLPLILKSLNYPFKLNKSILKSPGTPHQWPTFLAIIHWLVQVAMFNDHLSSDTMSFADGYLMHEYALSSYSHFIRGDDDSVEALDHEWFEKLERERDNVGESVEALERNASELEANLNALKSEPSRKEVLEKEKSMLEGDVEKFHGIIENFVKKIAQGEKDLEGKEKELEEKIRNKDRICEENEELKKKVELQTFNARDAERMKRELQAVERDIGEAEIARNSWEEKSWDLDATLGHKYKELEALAMECNLAMRRLKFGDGFQYVLNAKGSTPVEIMGIDYKTKIKPALDSLAEDIKKNSMDKLEELITLQQQSSEVAAKVEGKRNHIAKLQSHINDLEAQLNFMKKEINDYTYALAADAKKMVEDFEMEAHNLDIVEREADDILKTSKLKLQEATKQSEEEIHLCACELIALVDSVSKYKEHMQSKILEMKNDVVDTAGALSNAYKGSCPAEFGNILLAKTLT</sequence>
<keyword evidence="8" id="KW-0995">Kinetochore</keyword>
<evidence type="ECO:0000256" key="6">
    <source>
        <dbReference type="ARBA" id="ARBA00023306"/>
    </source>
</evidence>
<proteinExistence type="inferred from homology"/>
<evidence type="ECO:0000256" key="9">
    <source>
        <dbReference type="SAM" id="Coils"/>
    </source>
</evidence>
<dbReference type="GO" id="GO:0051315">
    <property type="term" value="P:attachment of mitotic spindle microtubules to kinetochore"/>
    <property type="evidence" value="ECO:0007669"/>
    <property type="project" value="UniProtKB-UniRule"/>
</dbReference>
<comment type="subunit">
    <text evidence="8">Component of the NDC80 complex.</text>
</comment>
<evidence type="ECO:0000313" key="13">
    <source>
        <dbReference type="Proteomes" id="UP000796880"/>
    </source>
</evidence>
<accession>A0A8K0DW70</accession>
<dbReference type="Gene3D" id="6.10.250.1950">
    <property type="match status" value="1"/>
</dbReference>
<dbReference type="OrthoDB" id="7459479at2759"/>
<comment type="similarity">
    <text evidence="1 8">Belongs to the NDC80/HEC1 family.</text>
</comment>
<dbReference type="GO" id="GO:0031262">
    <property type="term" value="C:Ndc80 complex"/>
    <property type="evidence" value="ECO:0007669"/>
    <property type="project" value="UniProtKB-UniRule"/>
</dbReference>
<keyword evidence="4 8" id="KW-0498">Mitosis</keyword>
<name>A0A8K0DW70_9ROSA</name>
<comment type="function">
    <text evidence="8">Acts as a component of the essential kinetochore-associated NDC80 complex, which is required for chromosome segregation and spindle checkpoint activity.</text>
</comment>
<evidence type="ECO:0000313" key="12">
    <source>
        <dbReference type="EMBL" id="KAF3435154.1"/>
    </source>
</evidence>
<evidence type="ECO:0000256" key="10">
    <source>
        <dbReference type="SAM" id="MobiDB-lite"/>
    </source>
</evidence>
<feature type="coiled-coil region" evidence="9">
    <location>
        <begin position="447"/>
        <end position="481"/>
    </location>
</feature>
<evidence type="ECO:0000256" key="8">
    <source>
        <dbReference type="RuleBase" id="RU368072"/>
    </source>
</evidence>